<evidence type="ECO:0000313" key="1">
    <source>
        <dbReference type="EMBL" id="KAI3804940.1"/>
    </source>
</evidence>
<comment type="caution">
    <text evidence="1">The sequence shown here is derived from an EMBL/GenBank/DDBJ whole genome shotgun (WGS) entry which is preliminary data.</text>
</comment>
<keyword evidence="2" id="KW-1185">Reference proteome</keyword>
<reference evidence="1 2" key="2">
    <citation type="journal article" date="2022" name="Mol. Ecol. Resour.">
        <title>The genomes of chicory, endive, great burdock and yacon provide insights into Asteraceae paleo-polyploidization history and plant inulin production.</title>
        <authorList>
            <person name="Fan W."/>
            <person name="Wang S."/>
            <person name="Wang H."/>
            <person name="Wang A."/>
            <person name="Jiang F."/>
            <person name="Liu H."/>
            <person name="Zhao H."/>
            <person name="Xu D."/>
            <person name="Zhang Y."/>
        </authorList>
    </citation>
    <scope>NUCLEOTIDE SEQUENCE [LARGE SCALE GENOMIC DNA]</scope>
    <source>
        <strain evidence="2">cv. Yunnan</strain>
        <tissue evidence="1">Leaves</tissue>
    </source>
</reference>
<sequence>MGNCLKPVMRPGALSYEEAKPLVISTVHDQVVLKGDNCCKTRKKVRLKVQSPNAEDVAAETTMTLPRVKKGVRVKVVLTKSELKQILNRASIYHHTPPPPPPPPPPSSSGQIMVKCRRSRRSSVMCGCSWNPTLHTIPE</sequence>
<proteinExistence type="predicted"/>
<evidence type="ECO:0000313" key="2">
    <source>
        <dbReference type="Proteomes" id="UP001056120"/>
    </source>
</evidence>
<dbReference type="Proteomes" id="UP001056120">
    <property type="component" value="Linkage Group LG09"/>
</dbReference>
<accession>A0ACB9IBQ0</accession>
<reference evidence="2" key="1">
    <citation type="journal article" date="2022" name="Mol. Ecol. Resour.">
        <title>The genomes of chicory, endive, great burdock and yacon provide insights into Asteraceae palaeo-polyploidization history and plant inulin production.</title>
        <authorList>
            <person name="Fan W."/>
            <person name="Wang S."/>
            <person name="Wang H."/>
            <person name="Wang A."/>
            <person name="Jiang F."/>
            <person name="Liu H."/>
            <person name="Zhao H."/>
            <person name="Xu D."/>
            <person name="Zhang Y."/>
        </authorList>
    </citation>
    <scope>NUCLEOTIDE SEQUENCE [LARGE SCALE GENOMIC DNA]</scope>
    <source>
        <strain evidence="2">cv. Yunnan</strain>
    </source>
</reference>
<gene>
    <name evidence="1" type="ORF">L1987_26837</name>
</gene>
<organism evidence="1 2">
    <name type="scientific">Smallanthus sonchifolius</name>
    <dbReference type="NCBI Taxonomy" id="185202"/>
    <lineage>
        <taxon>Eukaryota</taxon>
        <taxon>Viridiplantae</taxon>
        <taxon>Streptophyta</taxon>
        <taxon>Embryophyta</taxon>
        <taxon>Tracheophyta</taxon>
        <taxon>Spermatophyta</taxon>
        <taxon>Magnoliopsida</taxon>
        <taxon>eudicotyledons</taxon>
        <taxon>Gunneridae</taxon>
        <taxon>Pentapetalae</taxon>
        <taxon>asterids</taxon>
        <taxon>campanulids</taxon>
        <taxon>Asterales</taxon>
        <taxon>Asteraceae</taxon>
        <taxon>Asteroideae</taxon>
        <taxon>Heliantheae alliance</taxon>
        <taxon>Millerieae</taxon>
        <taxon>Smallanthus</taxon>
    </lineage>
</organism>
<name>A0ACB9IBQ0_9ASTR</name>
<protein>
    <submittedName>
        <fullName evidence="1">Uncharacterized protein</fullName>
    </submittedName>
</protein>
<dbReference type="EMBL" id="CM042026">
    <property type="protein sequence ID" value="KAI3804940.1"/>
    <property type="molecule type" value="Genomic_DNA"/>
</dbReference>